<accession>A0A449AA06</accession>
<dbReference type="AlphaFoldDB" id="A0A449AA06"/>
<dbReference type="PROSITE" id="PS51462">
    <property type="entry name" value="NUDIX"/>
    <property type="match status" value="1"/>
</dbReference>
<gene>
    <name evidence="3" type="ORF">NCTC10122_00705</name>
</gene>
<dbReference type="EMBL" id="LR214970">
    <property type="protein sequence ID" value="VEU61113.1"/>
    <property type="molecule type" value="Genomic_DNA"/>
</dbReference>
<organism evidence="3 4">
    <name type="scientific">Mycoplasmopsis bovigenitalium</name>
    <dbReference type="NCBI Taxonomy" id="2112"/>
    <lineage>
        <taxon>Bacteria</taxon>
        <taxon>Bacillati</taxon>
        <taxon>Mycoplasmatota</taxon>
        <taxon>Mycoplasmoidales</taxon>
        <taxon>Metamycoplasmataceae</taxon>
        <taxon>Mycoplasmopsis</taxon>
    </lineage>
</organism>
<dbReference type="RefSeq" id="WP_129687914.1">
    <property type="nucleotide sequence ID" value="NZ_LR214970.1"/>
</dbReference>
<reference evidence="3 4" key="1">
    <citation type="submission" date="2019-01" db="EMBL/GenBank/DDBJ databases">
        <authorList>
            <consortium name="Pathogen Informatics"/>
        </authorList>
    </citation>
    <scope>NUCLEOTIDE SEQUENCE [LARGE SCALE GENOMIC DNA]</scope>
    <source>
        <strain evidence="3 4">NCTC10122</strain>
    </source>
</reference>
<feature type="domain" description="Nudix hydrolase" evidence="2">
    <location>
        <begin position="31"/>
        <end position="159"/>
    </location>
</feature>
<evidence type="ECO:0000313" key="3">
    <source>
        <dbReference type="EMBL" id="VEU61113.1"/>
    </source>
</evidence>
<dbReference type="Gene3D" id="3.90.79.10">
    <property type="entry name" value="Nucleoside Triphosphate Pyrophosphohydrolase"/>
    <property type="match status" value="1"/>
</dbReference>
<dbReference type="CDD" id="cd04693">
    <property type="entry name" value="NUDIX_Hydrolase"/>
    <property type="match status" value="1"/>
</dbReference>
<protein>
    <submittedName>
        <fullName evidence="3">Nudix hydrolase DR_0079</fullName>
        <ecNumber evidence="3">3.6.1.-</ecNumber>
    </submittedName>
</protein>
<sequence>MSIREILDIYDDNRQITGKTNIRGEKLNDNENNLYVFLCIFNSKGKLLIQKRSKNKKYYPDIWDLTVGGAVISKESPYQAIIRETKEELNIDLVLENQKPFFSINVRNFICEYYVCNLDIDIEKIEINEEIEQIKFVDKQELFSMIDSNEFLPYHKSLINFIFDTHKTPNTRMSDTNII</sequence>
<evidence type="ECO:0000256" key="1">
    <source>
        <dbReference type="ARBA" id="ARBA00022801"/>
    </source>
</evidence>
<dbReference type="SUPFAM" id="SSF55811">
    <property type="entry name" value="Nudix"/>
    <property type="match status" value="1"/>
</dbReference>
<dbReference type="InterPro" id="IPR015797">
    <property type="entry name" value="NUDIX_hydrolase-like_dom_sf"/>
</dbReference>
<dbReference type="PROSITE" id="PS00893">
    <property type="entry name" value="NUDIX_BOX"/>
    <property type="match status" value="1"/>
</dbReference>
<dbReference type="InterPro" id="IPR020084">
    <property type="entry name" value="NUDIX_hydrolase_CS"/>
</dbReference>
<evidence type="ECO:0000259" key="2">
    <source>
        <dbReference type="PROSITE" id="PS51462"/>
    </source>
</evidence>
<dbReference type="PANTHER" id="PTHR10885">
    <property type="entry name" value="ISOPENTENYL-DIPHOSPHATE DELTA-ISOMERASE"/>
    <property type="match status" value="1"/>
</dbReference>
<dbReference type="EC" id="3.6.1.-" evidence="3"/>
<dbReference type="InterPro" id="IPR000086">
    <property type="entry name" value="NUDIX_hydrolase_dom"/>
</dbReference>
<name>A0A449AA06_9BACT</name>
<proteinExistence type="predicted"/>
<dbReference type="GO" id="GO:0016787">
    <property type="term" value="F:hydrolase activity"/>
    <property type="evidence" value="ECO:0007669"/>
    <property type="project" value="UniProtKB-KW"/>
</dbReference>
<evidence type="ECO:0000313" key="4">
    <source>
        <dbReference type="Proteomes" id="UP000290942"/>
    </source>
</evidence>
<dbReference type="PANTHER" id="PTHR10885:SF0">
    <property type="entry name" value="ISOPENTENYL-DIPHOSPHATE DELTA-ISOMERASE"/>
    <property type="match status" value="1"/>
</dbReference>
<dbReference type="Pfam" id="PF00293">
    <property type="entry name" value="NUDIX"/>
    <property type="match status" value="1"/>
</dbReference>
<keyword evidence="1 3" id="KW-0378">Hydrolase</keyword>
<dbReference type="Proteomes" id="UP000290942">
    <property type="component" value="Chromosome"/>
</dbReference>